<evidence type="ECO:0000256" key="12">
    <source>
        <dbReference type="SAM" id="Phobius"/>
    </source>
</evidence>
<dbReference type="CDD" id="cd12912">
    <property type="entry name" value="PDC2_MCP_like"/>
    <property type="match status" value="1"/>
</dbReference>
<keyword evidence="8 15" id="KW-0418">Kinase</keyword>
<dbReference type="PROSITE" id="PS50109">
    <property type="entry name" value="HIS_KIN"/>
    <property type="match status" value="1"/>
</dbReference>
<dbReference type="EMBL" id="LRDH01000105">
    <property type="protein sequence ID" value="PPV14891.1"/>
    <property type="molecule type" value="Genomic_DNA"/>
</dbReference>
<dbReference type="InterPro" id="IPR050640">
    <property type="entry name" value="Bact_2-comp_sensor_kinase"/>
</dbReference>
<comment type="catalytic activity">
    <reaction evidence="1">
        <text>ATP + protein L-histidine = ADP + protein N-phospho-L-histidine.</text>
        <dbReference type="EC" id="2.7.13.3"/>
    </reaction>
</comment>
<gene>
    <name evidence="15" type="ORF">AWN73_13530</name>
</gene>
<dbReference type="Pfam" id="PF06580">
    <property type="entry name" value="His_kinase"/>
    <property type="match status" value="1"/>
</dbReference>
<comment type="subcellular location">
    <subcellularLocation>
        <location evidence="2">Cell membrane</location>
        <topology evidence="2">Multi-pass membrane protein</topology>
    </subcellularLocation>
</comment>
<dbReference type="Pfam" id="PF02518">
    <property type="entry name" value="HATPase_c"/>
    <property type="match status" value="1"/>
</dbReference>
<reference evidence="15 16" key="1">
    <citation type="submission" date="2016-01" db="EMBL/GenBank/DDBJ databases">
        <title>Characterization of the Clostridium difficile lineages that are prevalent in Hong Kong and China.</title>
        <authorList>
            <person name="Kwok J.S.-L."/>
            <person name="Lam W.-Y."/>
            <person name="Ip M."/>
            <person name="Chan T.-F."/>
            <person name="Hawkey P.M."/>
            <person name="Tsui S.K.-W."/>
        </authorList>
    </citation>
    <scope>NUCLEOTIDE SEQUENCE [LARGE SCALE GENOMIC DNA]</scope>
    <source>
        <strain evidence="15 16">300064</strain>
    </source>
</reference>
<dbReference type="SUPFAM" id="SSF55874">
    <property type="entry name" value="ATPase domain of HSP90 chaperone/DNA topoisomerase II/histidine kinase"/>
    <property type="match status" value="1"/>
</dbReference>
<accession>A0A0A6PRQ7</accession>
<dbReference type="InterPro" id="IPR036890">
    <property type="entry name" value="HATPase_C_sf"/>
</dbReference>
<dbReference type="PANTHER" id="PTHR34220">
    <property type="entry name" value="SENSOR HISTIDINE KINASE YPDA"/>
    <property type="match status" value="1"/>
</dbReference>
<evidence type="ECO:0000256" key="11">
    <source>
        <dbReference type="ARBA" id="ARBA00023136"/>
    </source>
</evidence>
<dbReference type="PRINTS" id="PR00344">
    <property type="entry name" value="BCTRLSENSOR"/>
</dbReference>
<dbReference type="Gene3D" id="6.10.340.10">
    <property type="match status" value="1"/>
</dbReference>
<dbReference type="InterPro" id="IPR010559">
    <property type="entry name" value="Sig_transdc_His_kin_internal"/>
</dbReference>
<dbReference type="SMART" id="SM00387">
    <property type="entry name" value="HATPase_c"/>
    <property type="match status" value="1"/>
</dbReference>
<keyword evidence="5" id="KW-0597">Phosphoprotein</keyword>
<dbReference type="Pfam" id="PF02743">
    <property type="entry name" value="dCache_1"/>
    <property type="match status" value="1"/>
</dbReference>
<dbReference type="EC" id="2.7.13.3" evidence="3"/>
<organism evidence="15 16">
    <name type="scientific">Clostridium butyricum</name>
    <dbReference type="NCBI Taxonomy" id="1492"/>
    <lineage>
        <taxon>Bacteria</taxon>
        <taxon>Bacillati</taxon>
        <taxon>Bacillota</taxon>
        <taxon>Clostridia</taxon>
        <taxon>Eubacteriales</taxon>
        <taxon>Clostridiaceae</taxon>
        <taxon>Clostridium</taxon>
    </lineage>
</organism>
<feature type="transmembrane region" description="Helical" evidence="12">
    <location>
        <begin position="20"/>
        <end position="45"/>
    </location>
</feature>
<name>A0A0A6PRQ7_CLOBU</name>
<evidence type="ECO:0000313" key="15">
    <source>
        <dbReference type="EMBL" id="PPV14891.1"/>
    </source>
</evidence>
<evidence type="ECO:0000256" key="3">
    <source>
        <dbReference type="ARBA" id="ARBA00012438"/>
    </source>
</evidence>
<evidence type="ECO:0000256" key="4">
    <source>
        <dbReference type="ARBA" id="ARBA00022475"/>
    </source>
</evidence>
<evidence type="ECO:0000259" key="13">
    <source>
        <dbReference type="PROSITE" id="PS50109"/>
    </source>
</evidence>
<dbReference type="SUPFAM" id="SSF158472">
    <property type="entry name" value="HAMP domain-like"/>
    <property type="match status" value="1"/>
</dbReference>
<evidence type="ECO:0000256" key="10">
    <source>
        <dbReference type="ARBA" id="ARBA00023012"/>
    </source>
</evidence>
<dbReference type="InterPro" id="IPR004358">
    <property type="entry name" value="Sig_transdc_His_kin-like_C"/>
</dbReference>
<sequence>MGRLLKSKINSIISRYSNTSIQTIIATTFTIICVIGMLGVGGAIYARFIKSTEEVVYKNNMFIAEQVNSELESYLRNMMRISTGTYYSVIKKNNFSESNVNSKLDLLYETNKDLLVSICIFTEDGKVVSSSPVAQVKELVDPSESDWFIKARNKSENRHFSTPHIQNLFIDHDNQYKWVVSLSRAVEITYDGQVTSGVLLVDMNFSGIEQIFRNIDMGKNGYIYLIDGDGEIIYHPRQQLLYSDLIQENNLAAAQYNDGNVKEEFQGESRLITVKTVGYTGWKVVCVSPMRDITSNYRHVSIFVIFTLLILILIFSYLNKIVSARLTNPIIELEESVKRFEGGDNCVPISISGSYEIQHLGKAIQSMVNQMQTLMENIIYEQDEKRKSELNALQAQINPHFLYNTLDSIIWMIENENYDGSIIMVTALARLFRISLNKGKNIIPVRNEIEHVKNYLTIQNIRYKNKFTYNIQADENTLDLSTMKLIIQPLVENAIYHSMDFMDGDGEILIKSYIDDDKLYIEVIDNGLGMTEEEAEGLLKSNKRNSKIKGSGIGLKNVDDRIKLYFGQNYGVSIYSEPDEGTMVRIIMPCIEYDQNISEEDLK</sequence>
<keyword evidence="4" id="KW-1003">Cell membrane</keyword>
<dbReference type="Proteomes" id="UP000238081">
    <property type="component" value="Unassembled WGS sequence"/>
</dbReference>
<evidence type="ECO:0000256" key="8">
    <source>
        <dbReference type="ARBA" id="ARBA00022777"/>
    </source>
</evidence>
<evidence type="ECO:0000256" key="7">
    <source>
        <dbReference type="ARBA" id="ARBA00022692"/>
    </source>
</evidence>
<keyword evidence="7 12" id="KW-0812">Transmembrane</keyword>
<dbReference type="SMART" id="SM00304">
    <property type="entry name" value="HAMP"/>
    <property type="match status" value="1"/>
</dbReference>
<dbReference type="GO" id="GO:0005886">
    <property type="term" value="C:plasma membrane"/>
    <property type="evidence" value="ECO:0007669"/>
    <property type="project" value="UniProtKB-SubCell"/>
</dbReference>
<evidence type="ECO:0000256" key="9">
    <source>
        <dbReference type="ARBA" id="ARBA00022989"/>
    </source>
</evidence>
<protein>
    <recommendedName>
        <fullName evidence="3">histidine kinase</fullName>
        <ecNumber evidence="3">2.7.13.3</ecNumber>
    </recommendedName>
</protein>
<feature type="transmembrane region" description="Helical" evidence="12">
    <location>
        <begin position="300"/>
        <end position="318"/>
    </location>
</feature>
<feature type="domain" description="HAMP" evidence="14">
    <location>
        <begin position="324"/>
        <end position="376"/>
    </location>
</feature>
<evidence type="ECO:0000256" key="1">
    <source>
        <dbReference type="ARBA" id="ARBA00000085"/>
    </source>
</evidence>
<dbReference type="PROSITE" id="PS50885">
    <property type="entry name" value="HAMP"/>
    <property type="match status" value="1"/>
</dbReference>
<dbReference type="AlphaFoldDB" id="A0A0A6PRQ7"/>
<keyword evidence="6" id="KW-0808">Transferase</keyword>
<comment type="caution">
    <text evidence="15">The sequence shown here is derived from an EMBL/GenBank/DDBJ whole genome shotgun (WGS) entry which is preliminary data.</text>
</comment>
<dbReference type="Gene3D" id="3.30.565.10">
    <property type="entry name" value="Histidine kinase-like ATPase, C-terminal domain"/>
    <property type="match status" value="1"/>
</dbReference>
<evidence type="ECO:0000313" key="16">
    <source>
        <dbReference type="Proteomes" id="UP000238081"/>
    </source>
</evidence>
<dbReference type="InterPro" id="IPR005467">
    <property type="entry name" value="His_kinase_dom"/>
</dbReference>
<feature type="domain" description="Histidine kinase" evidence="13">
    <location>
        <begin position="479"/>
        <end position="592"/>
    </location>
</feature>
<dbReference type="InterPro" id="IPR003594">
    <property type="entry name" value="HATPase_dom"/>
</dbReference>
<dbReference type="Gene3D" id="3.30.450.20">
    <property type="entry name" value="PAS domain"/>
    <property type="match status" value="2"/>
</dbReference>
<proteinExistence type="predicted"/>
<keyword evidence="11 12" id="KW-0472">Membrane</keyword>
<dbReference type="RefSeq" id="WP_043662358.1">
    <property type="nucleotide sequence ID" value="NZ_JSEG01000003.1"/>
</dbReference>
<dbReference type="InterPro" id="IPR033479">
    <property type="entry name" value="dCache_1"/>
</dbReference>
<dbReference type="InterPro" id="IPR003660">
    <property type="entry name" value="HAMP_dom"/>
</dbReference>
<evidence type="ECO:0000259" key="14">
    <source>
        <dbReference type="PROSITE" id="PS50885"/>
    </source>
</evidence>
<keyword evidence="10" id="KW-0902">Two-component regulatory system</keyword>
<evidence type="ECO:0000256" key="2">
    <source>
        <dbReference type="ARBA" id="ARBA00004651"/>
    </source>
</evidence>
<dbReference type="GO" id="GO:0000155">
    <property type="term" value="F:phosphorelay sensor kinase activity"/>
    <property type="evidence" value="ECO:0007669"/>
    <property type="project" value="InterPro"/>
</dbReference>
<keyword evidence="9 12" id="KW-1133">Transmembrane helix</keyword>
<evidence type="ECO:0000256" key="6">
    <source>
        <dbReference type="ARBA" id="ARBA00022679"/>
    </source>
</evidence>
<dbReference type="CDD" id="cd06225">
    <property type="entry name" value="HAMP"/>
    <property type="match status" value="1"/>
</dbReference>
<evidence type="ECO:0000256" key="5">
    <source>
        <dbReference type="ARBA" id="ARBA00022553"/>
    </source>
</evidence>
<dbReference type="PANTHER" id="PTHR34220:SF7">
    <property type="entry name" value="SENSOR HISTIDINE KINASE YPDA"/>
    <property type="match status" value="1"/>
</dbReference>